<protein>
    <recommendedName>
        <fullName evidence="6">Pentatricopeptide repeat-containing protein</fullName>
    </recommendedName>
</protein>
<dbReference type="FunFam" id="1.25.40.10:FF:001237">
    <property type="entry name" value="Pentatricopeptide repeat-containing protein"/>
    <property type="match status" value="1"/>
</dbReference>
<dbReference type="InterPro" id="IPR046960">
    <property type="entry name" value="PPR_At4g14850-like_plant"/>
</dbReference>
<dbReference type="InterPro" id="IPR011990">
    <property type="entry name" value="TPR-like_helical_dom_sf"/>
</dbReference>
<dbReference type="Pfam" id="PF20431">
    <property type="entry name" value="E_motif"/>
    <property type="match status" value="1"/>
</dbReference>
<evidence type="ECO:0000256" key="1">
    <source>
        <dbReference type="ARBA" id="ARBA00022737"/>
    </source>
</evidence>
<organism evidence="4 5">
    <name type="scientific">Acer saccharum</name>
    <name type="common">Sugar maple</name>
    <dbReference type="NCBI Taxonomy" id="4024"/>
    <lineage>
        <taxon>Eukaryota</taxon>
        <taxon>Viridiplantae</taxon>
        <taxon>Streptophyta</taxon>
        <taxon>Embryophyta</taxon>
        <taxon>Tracheophyta</taxon>
        <taxon>Spermatophyta</taxon>
        <taxon>Magnoliopsida</taxon>
        <taxon>eudicotyledons</taxon>
        <taxon>Gunneridae</taxon>
        <taxon>Pentapetalae</taxon>
        <taxon>rosids</taxon>
        <taxon>malvids</taxon>
        <taxon>Sapindales</taxon>
        <taxon>Sapindaceae</taxon>
        <taxon>Hippocastanoideae</taxon>
        <taxon>Acereae</taxon>
        <taxon>Acer</taxon>
    </lineage>
</organism>
<dbReference type="PROSITE" id="PS51375">
    <property type="entry name" value="PPR"/>
    <property type="match status" value="3"/>
</dbReference>
<dbReference type="SUPFAM" id="SSF48452">
    <property type="entry name" value="TPR-like"/>
    <property type="match status" value="1"/>
</dbReference>
<dbReference type="NCBIfam" id="TIGR00756">
    <property type="entry name" value="PPR"/>
    <property type="match status" value="1"/>
</dbReference>
<dbReference type="PANTHER" id="PTHR47926">
    <property type="entry name" value="PENTATRICOPEPTIDE REPEAT-CONTAINING PROTEIN"/>
    <property type="match status" value="1"/>
</dbReference>
<reference evidence="4" key="2">
    <citation type="submission" date="2023-06" db="EMBL/GenBank/DDBJ databases">
        <authorList>
            <person name="Swenson N.G."/>
            <person name="Wegrzyn J.L."/>
            <person name="Mcevoy S.L."/>
        </authorList>
    </citation>
    <scope>NUCLEOTIDE SEQUENCE</scope>
    <source>
        <strain evidence="4">NS2018</strain>
        <tissue evidence="4">Leaf</tissue>
    </source>
</reference>
<dbReference type="PANTHER" id="PTHR47926:SF365">
    <property type="entry name" value="DYW DOMAIN-CONTAINING PROTEIN"/>
    <property type="match status" value="1"/>
</dbReference>
<dbReference type="Pfam" id="PF01535">
    <property type="entry name" value="PPR"/>
    <property type="match status" value="4"/>
</dbReference>
<evidence type="ECO:0008006" key="6">
    <source>
        <dbReference type="Google" id="ProtNLM"/>
    </source>
</evidence>
<evidence type="ECO:0000313" key="5">
    <source>
        <dbReference type="Proteomes" id="UP001168877"/>
    </source>
</evidence>
<dbReference type="Gene3D" id="1.25.40.10">
    <property type="entry name" value="Tetratricopeptide repeat domain"/>
    <property type="match status" value="3"/>
</dbReference>
<keyword evidence="1" id="KW-0677">Repeat</keyword>
<feature type="region of interest" description="Disordered" evidence="3">
    <location>
        <begin position="23"/>
        <end position="49"/>
    </location>
</feature>
<evidence type="ECO:0000313" key="4">
    <source>
        <dbReference type="EMBL" id="KAK0606128.1"/>
    </source>
</evidence>
<feature type="repeat" description="PPR" evidence="2">
    <location>
        <begin position="249"/>
        <end position="283"/>
    </location>
</feature>
<name>A0AA39TFA2_ACESA</name>
<reference evidence="4" key="1">
    <citation type="journal article" date="2022" name="Plant J.">
        <title>Strategies of tolerance reflected in two North American maple genomes.</title>
        <authorList>
            <person name="McEvoy S.L."/>
            <person name="Sezen U.U."/>
            <person name="Trouern-Trend A."/>
            <person name="McMahon S.M."/>
            <person name="Schaberg P.G."/>
            <person name="Yang J."/>
            <person name="Wegrzyn J.L."/>
            <person name="Swenson N.G."/>
        </authorList>
    </citation>
    <scope>NUCLEOTIDE SEQUENCE</scope>
    <source>
        <strain evidence="4">NS2018</strain>
    </source>
</reference>
<dbReference type="Pfam" id="PF13041">
    <property type="entry name" value="PPR_2"/>
    <property type="match status" value="1"/>
</dbReference>
<dbReference type="InterPro" id="IPR046848">
    <property type="entry name" value="E_motif"/>
</dbReference>
<evidence type="ECO:0000256" key="2">
    <source>
        <dbReference type="PROSITE-ProRule" id="PRU00708"/>
    </source>
</evidence>
<keyword evidence="5" id="KW-1185">Reference proteome</keyword>
<accession>A0AA39TFA2</accession>
<feature type="repeat" description="PPR" evidence="2">
    <location>
        <begin position="319"/>
        <end position="353"/>
    </location>
</feature>
<dbReference type="Proteomes" id="UP001168877">
    <property type="component" value="Unassembled WGS sequence"/>
</dbReference>
<dbReference type="EMBL" id="JAUESC010000002">
    <property type="protein sequence ID" value="KAK0606128.1"/>
    <property type="molecule type" value="Genomic_DNA"/>
</dbReference>
<evidence type="ECO:0000256" key="3">
    <source>
        <dbReference type="SAM" id="MobiDB-lite"/>
    </source>
</evidence>
<comment type="caution">
    <text evidence="4">The sequence shown here is derived from an EMBL/GenBank/DDBJ whole genome shotgun (WGS) entry which is preliminary data.</text>
</comment>
<dbReference type="GO" id="GO:0003723">
    <property type="term" value="F:RNA binding"/>
    <property type="evidence" value="ECO:0007669"/>
    <property type="project" value="InterPro"/>
</dbReference>
<proteinExistence type="predicted"/>
<feature type="repeat" description="PPR" evidence="2">
    <location>
        <begin position="218"/>
        <end position="248"/>
    </location>
</feature>
<dbReference type="AlphaFoldDB" id="A0AA39TFA2"/>
<feature type="compositionally biased region" description="Low complexity" evidence="3">
    <location>
        <begin position="37"/>
        <end position="49"/>
    </location>
</feature>
<sequence>MARISIREPFKFRHTIFTHFSLAPPTTTTTRPPPINISPSSSFSSSSSSSIFNEDRAISFIESCRNIKQLYQIHAHLVTSGIFFHNLFWKIRILKHSSDFGDVDYTVFVFKCIYNPSTFCINSVLKAYSNSCIPDQAVVFYFQMVKNGLVSNSYTFVPLLGSCAKMGCVESGRICHGLAVKNGVDLVLPVQNSLIHMYGCFGFVESARKAFVEMPMRDLISWNSIVDVYVRSGDLWVAHELFDAMPERNVISWNIMISGYSKSGDPGCSLKLFREMMKSGFKGSDTTMVSVLTACGRSARLREGRSVHGFIIRTLVKPNMILDTSLIDMYSKCRKVELAKWVFDKMEDKNLISWNAMILGHCIHGKPEAGLQLFAALVNQTGGGGGAKSISPDEITFIGVLCACARAAMLTEGRNYFSQMIHLYKIKPIFPHYWCMANLYAGAGLVEEAKEILRKMPEDDEDLSAESLVWANLLSSCRFQGNVALGERIAKRLIEMDPNDVSYYRLLLNVYAVAGRLEDMARVKELVKERRIGRMPGCGLVDLKEIVHKLKVGHFVAVGSEEDVNTMINKCSQKSSLVTAVSMQPPLCEE</sequence>
<dbReference type="InterPro" id="IPR002885">
    <property type="entry name" value="PPR_rpt"/>
</dbReference>
<dbReference type="GO" id="GO:0009451">
    <property type="term" value="P:RNA modification"/>
    <property type="evidence" value="ECO:0007669"/>
    <property type="project" value="InterPro"/>
</dbReference>
<gene>
    <name evidence="4" type="ORF">LWI29_034391</name>
</gene>